<accession>A0A9W4X9I9</accession>
<feature type="region of interest" description="Disordered" evidence="1">
    <location>
        <begin position="870"/>
        <end position="891"/>
    </location>
</feature>
<evidence type="ECO:0000256" key="2">
    <source>
        <dbReference type="SAM" id="Phobius"/>
    </source>
</evidence>
<organism evidence="3 4">
    <name type="scientific">Flavobacterium collinsii</name>
    <dbReference type="NCBI Taxonomy" id="1114861"/>
    <lineage>
        <taxon>Bacteria</taxon>
        <taxon>Pseudomonadati</taxon>
        <taxon>Bacteroidota</taxon>
        <taxon>Flavobacteriia</taxon>
        <taxon>Flavobacteriales</taxon>
        <taxon>Flavobacteriaceae</taxon>
        <taxon>Flavobacterium</taxon>
    </lineage>
</organism>
<dbReference type="KEGG" id="fcs:TRV642_1768"/>
<evidence type="ECO:0000313" key="4">
    <source>
        <dbReference type="Proteomes" id="UP001152749"/>
    </source>
</evidence>
<dbReference type="GO" id="GO:0090313">
    <property type="term" value="P:regulation of protein targeting to membrane"/>
    <property type="evidence" value="ECO:0007669"/>
    <property type="project" value="TreeGrafter"/>
</dbReference>
<gene>
    <name evidence="3" type="ORF">TRV642_1768</name>
</gene>
<name>A0A9W4X9I9_9FLAO</name>
<dbReference type="PANTHER" id="PTHR30441:SF8">
    <property type="entry name" value="DUF748 DOMAIN-CONTAINING PROTEIN"/>
    <property type="match status" value="1"/>
</dbReference>
<evidence type="ECO:0000256" key="1">
    <source>
        <dbReference type="SAM" id="MobiDB-lite"/>
    </source>
</evidence>
<keyword evidence="2" id="KW-1133">Transmembrane helix</keyword>
<reference evidence="3" key="1">
    <citation type="submission" date="2022-09" db="EMBL/GenBank/DDBJ databases">
        <authorList>
            <person name="Duchaud E."/>
        </authorList>
    </citation>
    <scope>NUCLEOTIDE SEQUENCE</scope>
    <source>
        <strain evidence="3">TRV642</strain>
    </source>
</reference>
<sequence length="904" mass="99820">MFFKKQEYTLMFYKNFIYELHQKKLFLQQSVSNLTPQFIYMLKKVLKITAIVLVVLVAALFAIPYFFKDQIKAKISEAINESVDAKVSFTDADLSLFRNFPNATVGIEKLVIINKAPFEGDTLVSLGELNLKMSIKELFKGKDEPLNIQGVSSTNGLINIIFNKDGVGNFDIALKNKEKEVKDDKSKPLSLKIQNYKIEQFTFRYIDQRSKIKMVIDSLNHEGTGDFTNSKLDLTTKSTANVSLDMDKINYMKNVKLTLDAVLGIDLDKSKYTFKENKALINQLPLEFDGFIQMADAGQIYDLKFKTPTSAFTNFLGLIPSAYAASLDGVKTTGDFTVAGFAKGELTDTTVPKFNIAIASNNASFQYPNLPKSVQNIVIDTKIINETGILNDTYVNLDKLSFRIDQDVFNAKANIKNITQNPMVNAALKGTINLSNLSKAYPIKMDKPLAGILKADVTTQFDMASVEKSQYQNIKNSGTMSLSGFKYTDENNKSMNISTALVEFNPSTINLKKFDATTGKSDLSINGVLENFYGFMFKKQELRGNFNMSSNQLAVDDFMTSRTAATEKTAAKPSEAMKIPAFLNCTLNAKATTVLYDNLKLKDVSGRLIVKDEKATLENFKTSIFGGTIGLNGAVSTKTKVPTFDMNLGFNQVDIAQTFTQLDMMKKIAPLAGIINGKLNSTIKLNGNLDDKELTPDLKSISGDLIGQLLSTTVNSKNSTVLNALTSNLKFIDPNKINLNDIKAALTFDNGKVSVKPFDIKYQDIKITVGGTHGFDQTMNYNLKLDVPAKYLGNEANAFLAKMSPADAAKLQNIPINAIVSGNFSNPKITTDMKSAVTSLATQVANQQRDKLTQKGTSALNDFINKNTKAKDTTKAAATEKEQKTQEVTKKASDLINGLFKKKN</sequence>
<keyword evidence="2" id="KW-0812">Transmembrane</keyword>
<protein>
    <submittedName>
        <fullName evidence="3">AsmA_2 domain-containing protein</fullName>
    </submittedName>
</protein>
<feature type="transmembrane region" description="Helical" evidence="2">
    <location>
        <begin position="45"/>
        <end position="67"/>
    </location>
</feature>
<dbReference type="AlphaFoldDB" id="A0A9W4X9I9"/>
<dbReference type="InterPro" id="IPR052894">
    <property type="entry name" value="AsmA-related"/>
</dbReference>
<evidence type="ECO:0000313" key="3">
    <source>
        <dbReference type="EMBL" id="CAI2766710.1"/>
    </source>
</evidence>
<proteinExistence type="predicted"/>
<keyword evidence="2" id="KW-0472">Membrane</keyword>
<dbReference type="Proteomes" id="UP001152749">
    <property type="component" value="Chromosome"/>
</dbReference>
<dbReference type="EMBL" id="OX336425">
    <property type="protein sequence ID" value="CAI2766710.1"/>
    <property type="molecule type" value="Genomic_DNA"/>
</dbReference>
<dbReference type="PANTHER" id="PTHR30441">
    <property type="entry name" value="DUF748 DOMAIN-CONTAINING PROTEIN"/>
    <property type="match status" value="1"/>
</dbReference>
<dbReference type="GO" id="GO:0005886">
    <property type="term" value="C:plasma membrane"/>
    <property type="evidence" value="ECO:0007669"/>
    <property type="project" value="TreeGrafter"/>
</dbReference>